<name>A0AAD2G7G9_9STRA</name>
<evidence type="ECO:0000313" key="3">
    <source>
        <dbReference type="Proteomes" id="UP001295423"/>
    </source>
</evidence>
<gene>
    <name evidence="2" type="ORF">CYCCA115_LOCUS21135</name>
</gene>
<evidence type="ECO:0000313" key="2">
    <source>
        <dbReference type="EMBL" id="CAJ1965483.1"/>
    </source>
</evidence>
<proteinExistence type="predicted"/>
<organism evidence="2 3">
    <name type="scientific">Cylindrotheca closterium</name>
    <dbReference type="NCBI Taxonomy" id="2856"/>
    <lineage>
        <taxon>Eukaryota</taxon>
        <taxon>Sar</taxon>
        <taxon>Stramenopiles</taxon>
        <taxon>Ochrophyta</taxon>
        <taxon>Bacillariophyta</taxon>
        <taxon>Bacillariophyceae</taxon>
        <taxon>Bacillariophycidae</taxon>
        <taxon>Bacillariales</taxon>
        <taxon>Bacillariaceae</taxon>
        <taxon>Cylindrotheca</taxon>
    </lineage>
</organism>
<keyword evidence="3" id="KW-1185">Reference proteome</keyword>
<accession>A0AAD2G7G9</accession>
<dbReference type="InterPro" id="IPR036865">
    <property type="entry name" value="CRAL-TRIO_dom_sf"/>
</dbReference>
<reference evidence="2" key="1">
    <citation type="submission" date="2023-08" db="EMBL/GenBank/DDBJ databases">
        <authorList>
            <person name="Audoor S."/>
            <person name="Bilcke G."/>
        </authorList>
    </citation>
    <scope>NUCLEOTIDE SEQUENCE</scope>
</reference>
<dbReference type="EMBL" id="CAKOGP040002203">
    <property type="protein sequence ID" value="CAJ1965483.1"/>
    <property type="molecule type" value="Genomic_DNA"/>
</dbReference>
<evidence type="ECO:0000259" key="1">
    <source>
        <dbReference type="Pfam" id="PF20710"/>
    </source>
</evidence>
<comment type="caution">
    <text evidence="2">The sequence shown here is derived from an EMBL/GenBank/DDBJ whole genome shotgun (WGS) entry which is preliminary data.</text>
</comment>
<sequence>MSILNQSFNQQDSCFGFCNDAPVTNDSRPFHHMLKQMPKEDALPAKVKQEKQEMDNLLSQALTKLTFEEREEHQEVIHGVKDTNIEDESLLYPALQELESHLTNTKSDSVYEIAERMDPAYVRARPFRVMFLRATEYDAKAAADRMLRFFELKDQLFGIDKLVKDITIADLDEEDIDYLKQSFTQLAGKDRSGRQVTVHFGSLLGVLDSNKTLQNVLRAQYFVFMKALQSEETQIRGIVSIWYAIGNLHAKSPKGYYEHFMAGRALPQKRAAIHVCVDDMKQSAFCSIVVKVMPAHMRARVRTHYGSLTECKYQLSTYGILPESLPLDANGNINPDQQLRWVNSCMMEEQLSNAGQSLPKAFEPITMPNQNDVFFTGGQVTNHLGNQRFQALIFDCSQAYDSGTDEMKRQIIGDIIVRTHEVGGRFLKPQGKGANKIWEEVPTENLRKKIMQAFRNRRRRLDAFKNKATLIVGEPLPPDVVFGRAQRNPGNDLLLRLIKDQSQVYESLNRGVKIRLVEGIMKTIKDQGGRFLEPAPVKGRWVEVSVDNAKERISTYFRNHRRSSKK</sequence>
<protein>
    <recommendedName>
        <fullName evidence="1">DUF6824 domain-containing protein</fullName>
    </recommendedName>
</protein>
<feature type="domain" description="DUF6824" evidence="1">
    <location>
        <begin position="377"/>
        <end position="456"/>
    </location>
</feature>
<dbReference type="Gene3D" id="3.40.525.10">
    <property type="entry name" value="CRAL-TRIO lipid binding domain"/>
    <property type="match status" value="1"/>
</dbReference>
<feature type="domain" description="DUF6824" evidence="1">
    <location>
        <begin position="479"/>
        <end position="559"/>
    </location>
</feature>
<dbReference type="AlphaFoldDB" id="A0AAD2G7G9"/>
<dbReference type="Proteomes" id="UP001295423">
    <property type="component" value="Unassembled WGS sequence"/>
</dbReference>
<dbReference type="Pfam" id="PF20710">
    <property type="entry name" value="DUF6824"/>
    <property type="match status" value="2"/>
</dbReference>
<dbReference type="InterPro" id="IPR049227">
    <property type="entry name" value="DUF6824"/>
</dbReference>